<dbReference type="SUPFAM" id="SSF54593">
    <property type="entry name" value="Glyoxalase/Bleomycin resistance protein/Dihydroxybiphenyl dioxygenase"/>
    <property type="match status" value="1"/>
</dbReference>
<dbReference type="PANTHER" id="PTHR33990">
    <property type="entry name" value="PROTEIN YJDN-RELATED"/>
    <property type="match status" value="1"/>
</dbReference>
<name>A0A7X5BZF2_9BACL</name>
<sequence>MSLRLTPYFVMNGNAQEAIEFYERALGASVLFKQTFGEMPSNPDYPLPDSANNLIGHAMIKVGESDLMFSDTFGGDEARIGNQVTICITLQDVEEAHRIFNALSDGGQVVTPLMETHFSPAYGSVTDKFGITFQFFTEGKM</sequence>
<feature type="domain" description="Glyoxalase/fosfomycin resistance/dioxygenase" evidence="1">
    <location>
        <begin position="8"/>
        <end position="135"/>
    </location>
</feature>
<dbReference type="RefSeq" id="WP_161699827.1">
    <property type="nucleotide sequence ID" value="NZ_JAAAMU010000008.1"/>
</dbReference>
<dbReference type="EMBL" id="JAAAMU010000008">
    <property type="protein sequence ID" value="NBC70652.1"/>
    <property type="molecule type" value="Genomic_DNA"/>
</dbReference>
<dbReference type="InterPro" id="IPR028973">
    <property type="entry name" value="PhnB-like"/>
</dbReference>
<dbReference type="PANTHER" id="PTHR33990:SF1">
    <property type="entry name" value="PROTEIN YJDN"/>
    <property type="match status" value="1"/>
</dbReference>
<proteinExistence type="predicted"/>
<keyword evidence="3" id="KW-1185">Reference proteome</keyword>
<comment type="caution">
    <text evidence="2">The sequence shown here is derived from an EMBL/GenBank/DDBJ whole genome shotgun (WGS) entry which is preliminary data.</text>
</comment>
<dbReference type="InterPro" id="IPR029068">
    <property type="entry name" value="Glyas_Bleomycin-R_OHBP_Dase"/>
</dbReference>
<dbReference type="Pfam" id="PF00903">
    <property type="entry name" value="Glyoxalase"/>
    <property type="match status" value="1"/>
</dbReference>
<dbReference type="InterPro" id="IPR004360">
    <property type="entry name" value="Glyas_Fos-R_dOase_dom"/>
</dbReference>
<evidence type="ECO:0000313" key="3">
    <source>
        <dbReference type="Proteomes" id="UP000558113"/>
    </source>
</evidence>
<organism evidence="2 3">
    <name type="scientific">Paenibacillus sacheonensis</name>
    <dbReference type="NCBI Taxonomy" id="742054"/>
    <lineage>
        <taxon>Bacteria</taxon>
        <taxon>Bacillati</taxon>
        <taxon>Bacillota</taxon>
        <taxon>Bacilli</taxon>
        <taxon>Bacillales</taxon>
        <taxon>Paenibacillaceae</taxon>
        <taxon>Paenibacillus</taxon>
    </lineage>
</organism>
<reference evidence="2 3" key="1">
    <citation type="submission" date="2020-01" db="EMBL/GenBank/DDBJ databases">
        <title>Paenibacillus soybeanensis sp. nov. isolated from the nodules of soybean (Glycine max(L.) Merr).</title>
        <authorList>
            <person name="Wang H."/>
        </authorList>
    </citation>
    <scope>NUCLEOTIDE SEQUENCE [LARGE SCALE GENOMIC DNA]</scope>
    <source>
        <strain evidence="2 3">DSM 23054</strain>
    </source>
</reference>
<gene>
    <name evidence="2" type="ORF">GT003_16750</name>
</gene>
<dbReference type="Proteomes" id="UP000558113">
    <property type="component" value="Unassembled WGS sequence"/>
</dbReference>
<dbReference type="AlphaFoldDB" id="A0A7X5BZF2"/>
<dbReference type="CDD" id="cd06588">
    <property type="entry name" value="PhnB_like"/>
    <property type="match status" value="1"/>
</dbReference>
<protein>
    <submittedName>
        <fullName evidence="2">VOC family protein</fullName>
    </submittedName>
</protein>
<evidence type="ECO:0000259" key="1">
    <source>
        <dbReference type="Pfam" id="PF00903"/>
    </source>
</evidence>
<evidence type="ECO:0000313" key="2">
    <source>
        <dbReference type="EMBL" id="NBC70652.1"/>
    </source>
</evidence>
<accession>A0A7X5BZF2</accession>
<dbReference type="OrthoDB" id="9795306at2"/>
<dbReference type="Gene3D" id="3.10.180.10">
    <property type="entry name" value="2,3-Dihydroxybiphenyl 1,2-Dioxygenase, domain 1"/>
    <property type="match status" value="1"/>
</dbReference>